<dbReference type="KEGG" id="mlac:CP520_01850"/>
<dbReference type="PANTHER" id="PTHR30572">
    <property type="entry name" value="MEMBRANE COMPONENT OF TRANSPORTER-RELATED"/>
    <property type="match status" value="1"/>
</dbReference>
<comment type="similarity">
    <text evidence="6">Belongs to the ABC-4 integral membrane protein family.</text>
</comment>
<dbReference type="EMBL" id="CP023668">
    <property type="protein sequence ID" value="ATG97494.1"/>
    <property type="molecule type" value="Genomic_DNA"/>
</dbReference>
<keyword evidence="2" id="KW-1003">Cell membrane</keyword>
<dbReference type="Pfam" id="PF02687">
    <property type="entry name" value="FtsX"/>
    <property type="match status" value="2"/>
</dbReference>
<evidence type="ECO:0000256" key="2">
    <source>
        <dbReference type="ARBA" id="ARBA00022475"/>
    </source>
</evidence>
<dbReference type="GO" id="GO:0005886">
    <property type="term" value="C:plasma membrane"/>
    <property type="evidence" value="ECO:0007669"/>
    <property type="project" value="UniProtKB-SubCell"/>
</dbReference>
<dbReference type="Proteomes" id="UP000232227">
    <property type="component" value="Chromosome"/>
</dbReference>
<evidence type="ECO:0000256" key="3">
    <source>
        <dbReference type="ARBA" id="ARBA00022692"/>
    </source>
</evidence>
<organism evidence="8 9">
    <name type="scientific">Mesoplasma lactucae ATCC 49193</name>
    <dbReference type="NCBI Taxonomy" id="81460"/>
    <lineage>
        <taxon>Bacteria</taxon>
        <taxon>Bacillati</taxon>
        <taxon>Mycoplasmatota</taxon>
        <taxon>Mollicutes</taxon>
        <taxon>Entomoplasmatales</taxon>
        <taxon>Entomoplasmataceae</taxon>
        <taxon>Mesoplasma</taxon>
    </lineage>
</organism>
<reference evidence="8 9" key="1">
    <citation type="submission" date="2017-09" db="EMBL/GenBank/DDBJ databases">
        <title>SPAdes assembly of the Mesoplasma lactucae genome.</title>
        <authorList>
            <person name="Knight T.F."/>
            <person name="Rubinstein R."/>
            <person name="Citino T."/>
        </authorList>
    </citation>
    <scope>NUCLEOTIDE SEQUENCE [LARGE SCALE GENOMIC DNA]</scope>
    <source>
        <strain evidence="8 9">831-C4</strain>
    </source>
</reference>
<dbReference type="InterPro" id="IPR050250">
    <property type="entry name" value="Macrolide_Exporter_MacB"/>
</dbReference>
<keyword evidence="3" id="KW-0812">Transmembrane</keyword>
<keyword evidence="9" id="KW-1185">Reference proteome</keyword>
<evidence type="ECO:0000256" key="5">
    <source>
        <dbReference type="ARBA" id="ARBA00023136"/>
    </source>
</evidence>
<evidence type="ECO:0000313" key="9">
    <source>
        <dbReference type="Proteomes" id="UP000232227"/>
    </source>
</evidence>
<evidence type="ECO:0000259" key="7">
    <source>
        <dbReference type="Pfam" id="PF02687"/>
    </source>
</evidence>
<name>A0A291IRW6_9MOLU</name>
<accession>A0A291IRW6</accession>
<evidence type="ECO:0000256" key="6">
    <source>
        <dbReference type="ARBA" id="ARBA00038076"/>
    </source>
</evidence>
<dbReference type="GO" id="GO:0022857">
    <property type="term" value="F:transmembrane transporter activity"/>
    <property type="evidence" value="ECO:0007669"/>
    <property type="project" value="TreeGrafter"/>
</dbReference>
<dbReference type="RefSeq" id="WP_096862782.1">
    <property type="nucleotide sequence ID" value="NZ_CP023668.1"/>
</dbReference>
<protein>
    <recommendedName>
        <fullName evidence="7">ABC3 transporter permease C-terminal domain-containing protein</fullName>
    </recommendedName>
</protein>
<feature type="domain" description="ABC3 transporter permease C-terminal" evidence="7">
    <location>
        <begin position="1350"/>
        <end position="1466"/>
    </location>
</feature>
<evidence type="ECO:0000313" key="8">
    <source>
        <dbReference type="EMBL" id="ATG97494.1"/>
    </source>
</evidence>
<feature type="domain" description="ABC3 transporter permease C-terminal" evidence="7">
    <location>
        <begin position="537"/>
        <end position="654"/>
    </location>
</feature>
<proteinExistence type="inferred from homology"/>
<evidence type="ECO:0000256" key="4">
    <source>
        <dbReference type="ARBA" id="ARBA00022989"/>
    </source>
</evidence>
<dbReference type="InterPro" id="IPR003838">
    <property type="entry name" value="ABC3_permease_C"/>
</dbReference>
<keyword evidence="5" id="KW-0472">Membrane</keyword>
<keyword evidence="4" id="KW-1133">Transmembrane helix</keyword>
<gene>
    <name evidence="8" type="ORF">CP520_01850</name>
</gene>
<sequence length="1476" mass="166438">MSVIFKNYMKTFVKNWIQTIGTVLFILMMCAVVIGMLATPLQISAKLSHFSKDNNKFDTYIKANNKRISTNDLYTDDFVYEYMYENKPFTTTDPKTGQYKEILGRPSQLIGQQPVESIFSELAMASINANKPSNTNTKEWHAQVANTSVSAMQAFAAGALTPSGMTIKITDADQKGISANKSLIKNNLTQMIVTDKELYKNQGYTEGEAQVKAITKAYNFFSYNQMPFNILSIKDPSSLSKLMDDSLNTFDGKTANKEVTILSYQIYSPEMYKILADPLYGYNFQTYINYQVLHNISNPDAVNQQNQNSLKFALSTEQNYYFSKTTTESLFPTFSLELKNAGLTNEANQIQIESGNRPEAFTIKDIEKGKMPTIVLASGYMKHNNLNIGDVIEIPSTPEANVILSPDTAPSDAYFANGIKAKIVGSGQKYDDLVPGKKYIPYLEEISGYAIGYVDDSFFNAIRNARWGYATQNNKAYATTYRIKELTNTPIEKAFTISESKNTGVYDLSRTIFPTFKTSKTNQSLNNIKIQVIIYVVLGVVVLILAFIFINFSIKKELNETRKQLGVFKAFGYKNSELSWIFAVKTLVTIFVGIALGYLVSIPVQLYQAGNYVNGLMFSFAHIYAGAAFMVVIFIVVPLLFLLISYLLTLKYLNEPTLSLLSNGYKVSKTLKPSHFIRWLDKKDIWFNYRLQRSFVRTSMGKFITVQVLFAFASLTFSLMFGAQAIMYSTVDQGFSIINSKVDHNFYWSNPQDLNINYDETKYDFKNIDKYHEQDFQYIPYSSGDQSMSDVLNEDKKTSDSRFRVSYIIGGITNSFSNKATREKALDTVMIKNGYYDKWSSTPVNNAQMRQLGKVIYDDYYINWVLSFMINGENGLDTQTVQQVKDNHKFTLNDLEAYTKEHNSRLPIHDALFGKDKVTKDKAKAEIEANFVNTVFGMQDRDVNGLKNNLFMSDITKIITMELFENYVDGKVHDYLAKNFKPAITKNNSWDKTAKYRTTDIDKAVEYVKANDKIVKDFDPNNSKYWGIANNPLVDTSALMGDAAKKGDKDDSGVQSGGLSLSKLSQDTISLIMSAMMLGVNNPDINQNPTLTINELFYNQEKDFLQYQLPILGLDSNDDASSYVRLVDSQTTKYGDYFHAYDLNGVSENTFRELGNELDDPETINAIVPYGLAKARKLEVGDILESSTNTLQRQRLKLKVIGINKNITFQFLGGWPIDVDYDQYRQKFFSDEVNKTIDNGQPIFNNLTSQSPMLEGDINLNDLAGSINSLKFVGNNVALSIAPNSSVFGSIFNGMIDIQKLFNLNVDTNVRLLTNPNVASISMNSGVTPYNILRVGVNDATSRVNNILTLFMILEAILLLIILIVVMNIVVEEQAQVILTLRSLGYTKREINWIVMGSYITGALISFVIAYLLSLLIWWGVLELVASQWQIYIFMAFSWKAPVITFLVIGSILVIGWAIADYQVNKTPLTQVTSFG</sequence>
<comment type="subcellular location">
    <subcellularLocation>
        <location evidence="1">Cell membrane</location>
        <topology evidence="1">Multi-pass membrane protein</topology>
    </subcellularLocation>
</comment>
<dbReference type="OrthoDB" id="391548at2"/>
<evidence type="ECO:0000256" key="1">
    <source>
        <dbReference type="ARBA" id="ARBA00004651"/>
    </source>
</evidence>
<dbReference type="PANTHER" id="PTHR30572:SF4">
    <property type="entry name" value="ABC TRANSPORTER PERMEASE YTRF"/>
    <property type="match status" value="1"/>
</dbReference>